<evidence type="ECO:0000256" key="3">
    <source>
        <dbReference type="ARBA" id="ARBA00022448"/>
    </source>
</evidence>
<keyword evidence="7 11" id="KW-1133">Transmembrane helix</keyword>
<evidence type="ECO:0000256" key="4">
    <source>
        <dbReference type="ARBA" id="ARBA00022547"/>
    </source>
</evidence>
<dbReference type="NCBIfam" id="NF004479">
    <property type="entry name" value="PRK05815.1-4"/>
    <property type="match status" value="1"/>
</dbReference>
<keyword evidence="9 11" id="KW-0472">Membrane</keyword>
<dbReference type="EMBL" id="BJUN01000012">
    <property type="protein sequence ID" value="GEK59291.1"/>
    <property type="molecule type" value="Genomic_DNA"/>
</dbReference>
<dbReference type="CDD" id="cd00310">
    <property type="entry name" value="ATP-synt_Fo_a_6"/>
    <property type="match status" value="1"/>
</dbReference>
<dbReference type="GO" id="GO:0045259">
    <property type="term" value="C:proton-transporting ATP synthase complex"/>
    <property type="evidence" value="ECO:0007669"/>
    <property type="project" value="UniProtKB-KW"/>
</dbReference>
<name>A0A510Y9D4_MARHA</name>
<dbReference type="GO" id="GO:0005886">
    <property type="term" value="C:plasma membrane"/>
    <property type="evidence" value="ECO:0007669"/>
    <property type="project" value="UniProtKB-SubCell"/>
</dbReference>
<dbReference type="PRINTS" id="PR00123">
    <property type="entry name" value="ATPASEA"/>
</dbReference>
<dbReference type="Proteomes" id="UP000321051">
    <property type="component" value="Unassembled WGS sequence"/>
</dbReference>
<evidence type="ECO:0000256" key="11">
    <source>
        <dbReference type="HAMAP-Rule" id="MF_01393"/>
    </source>
</evidence>
<evidence type="ECO:0000256" key="10">
    <source>
        <dbReference type="ARBA" id="ARBA00023310"/>
    </source>
</evidence>
<keyword evidence="14" id="KW-1185">Reference proteome</keyword>
<reference evidence="13 14" key="1">
    <citation type="submission" date="2019-07" db="EMBL/GenBank/DDBJ databases">
        <title>Whole genome shotgun sequence of Marinococcus halophilus NBRC 102359.</title>
        <authorList>
            <person name="Hosoyama A."/>
            <person name="Uohara A."/>
            <person name="Ohji S."/>
            <person name="Ichikawa N."/>
        </authorList>
    </citation>
    <scope>NUCLEOTIDE SEQUENCE [LARGE SCALE GENOMIC DNA]</scope>
    <source>
        <strain evidence="13 14">NBRC 102359</strain>
    </source>
</reference>
<feature type="transmembrane region" description="Helical" evidence="11">
    <location>
        <begin position="81"/>
        <end position="102"/>
    </location>
</feature>
<dbReference type="InterPro" id="IPR035908">
    <property type="entry name" value="F0_ATP_A_sf"/>
</dbReference>
<dbReference type="PANTHER" id="PTHR42823">
    <property type="entry name" value="ATP SYNTHASE SUBUNIT A, CHLOROPLASTIC"/>
    <property type="match status" value="1"/>
</dbReference>
<dbReference type="InterPro" id="IPR000568">
    <property type="entry name" value="ATP_synth_F0_asu"/>
</dbReference>
<evidence type="ECO:0000313" key="13">
    <source>
        <dbReference type="EMBL" id="GEK59291.1"/>
    </source>
</evidence>
<dbReference type="STRING" id="1371.GCA_900166605_00353"/>
<dbReference type="HAMAP" id="MF_01393">
    <property type="entry name" value="ATP_synth_a_bact"/>
    <property type="match status" value="1"/>
</dbReference>
<dbReference type="AlphaFoldDB" id="A0A510Y9D4"/>
<feature type="transmembrane region" description="Helical" evidence="11">
    <location>
        <begin position="187"/>
        <end position="210"/>
    </location>
</feature>
<dbReference type="NCBIfam" id="TIGR01131">
    <property type="entry name" value="ATP_synt_6_or_A"/>
    <property type="match status" value="1"/>
</dbReference>
<comment type="similarity">
    <text evidence="2 11 12">Belongs to the ATPase A chain family.</text>
</comment>
<evidence type="ECO:0000256" key="12">
    <source>
        <dbReference type="RuleBase" id="RU000483"/>
    </source>
</evidence>
<keyword evidence="6 11" id="KW-0375">Hydrogen ion transport</keyword>
<dbReference type="GO" id="GO:0046933">
    <property type="term" value="F:proton-transporting ATP synthase activity, rotational mechanism"/>
    <property type="evidence" value="ECO:0007669"/>
    <property type="project" value="UniProtKB-UniRule"/>
</dbReference>
<evidence type="ECO:0000256" key="9">
    <source>
        <dbReference type="ARBA" id="ARBA00023136"/>
    </source>
</evidence>
<dbReference type="Pfam" id="PF00119">
    <property type="entry name" value="ATP-synt_A"/>
    <property type="match status" value="1"/>
</dbReference>
<feature type="transmembrane region" description="Helical" evidence="11">
    <location>
        <begin position="216"/>
        <end position="236"/>
    </location>
</feature>
<evidence type="ECO:0000256" key="2">
    <source>
        <dbReference type="ARBA" id="ARBA00006810"/>
    </source>
</evidence>
<comment type="caution">
    <text evidence="13">The sequence shown here is derived from an EMBL/GenBank/DDBJ whole genome shotgun (WGS) entry which is preliminary data.</text>
</comment>
<evidence type="ECO:0000256" key="1">
    <source>
        <dbReference type="ARBA" id="ARBA00004141"/>
    </source>
</evidence>
<accession>A0A510Y9D4</accession>
<keyword evidence="8 11" id="KW-0406">Ion transport</keyword>
<evidence type="ECO:0000313" key="14">
    <source>
        <dbReference type="Proteomes" id="UP000321051"/>
    </source>
</evidence>
<comment type="subcellular location">
    <subcellularLocation>
        <location evidence="11 12">Cell membrane</location>
        <topology evidence="11 12">Multi-pass membrane protein</topology>
    </subcellularLocation>
    <subcellularLocation>
        <location evidence="1">Membrane</location>
        <topology evidence="1">Multi-pass membrane protein</topology>
    </subcellularLocation>
</comment>
<evidence type="ECO:0000256" key="6">
    <source>
        <dbReference type="ARBA" id="ARBA00022781"/>
    </source>
</evidence>
<dbReference type="InterPro" id="IPR045082">
    <property type="entry name" value="ATP_syn_F0_a_bact/chloroplast"/>
</dbReference>
<evidence type="ECO:0000256" key="5">
    <source>
        <dbReference type="ARBA" id="ARBA00022692"/>
    </source>
</evidence>
<evidence type="ECO:0000256" key="8">
    <source>
        <dbReference type="ARBA" id="ARBA00023065"/>
    </source>
</evidence>
<keyword evidence="5 11" id="KW-0812">Transmembrane</keyword>
<keyword evidence="4 11" id="KW-0138">CF(0)</keyword>
<dbReference type="PANTHER" id="PTHR42823:SF3">
    <property type="entry name" value="ATP SYNTHASE SUBUNIT A, CHLOROPLASTIC"/>
    <property type="match status" value="1"/>
</dbReference>
<gene>
    <name evidence="11 13" type="primary">atpB</name>
    <name evidence="13" type="ORF">MHA01_21960</name>
</gene>
<keyword evidence="3 11" id="KW-0813">Transport</keyword>
<feature type="transmembrane region" description="Helical" evidence="11">
    <location>
        <begin position="122"/>
        <end position="140"/>
    </location>
</feature>
<feature type="transmembrane region" description="Helical" evidence="11">
    <location>
        <begin position="20"/>
        <end position="44"/>
    </location>
</feature>
<keyword evidence="10 11" id="KW-0066">ATP synthesis</keyword>
<dbReference type="SUPFAM" id="SSF81336">
    <property type="entry name" value="F1F0 ATP synthase subunit A"/>
    <property type="match status" value="1"/>
</dbReference>
<comment type="function">
    <text evidence="11 12">Key component of the proton channel; it plays a direct role in the translocation of protons across the membrane.</text>
</comment>
<evidence type="ECO:0000256" key="7">
    <source>
        <dbReference type="ARBA" id="ARBA00022989"/>
    </source>
</evidence>
<dbReference type="Gene3D" id="1.20.120.220">
    <property type="entry name" value="ATP synthase, F0 complex, subunit A"/>
    <property type="match status" value="1"/>
</dbReference>
<sequence>MNIEHESPYVYDLFGIPGFHINLSNVMMLTIAAVIVFIIGLISARTLSMRPTGMQNVFEMVIEFVRNMIGSTMDWKTGERFFGLGITIFLFILVANLLGIPFMLINDETHVLWWKSPTADPVVTMTLAVMVIVLSHFYGIKLRGAKEYGKNYFRPKKFLFPINILEEFTNTLTLGARLFGNLYAKEILLTLLATVGTTFPIGTALGIIPMVAWQGYSLFIGFIQAFIFLVLTMVYISHKVETDH</sequence>
<proteinExistence type="inferred from homology"/>
<organism evidence="13 14">
    <name type="scientific">Marinococcus halophilus</name>
    <dbReference type="NCBI Taxonomy" id="1371"/>
    <lineage>
        <taxon>Bacteria</taxon>
        <taxon>Bacillati</taxon>
        <taxon>Bacillota</taxon>
        <taxon>Bacilli</taxon>
        <taxon>Bacillales</taxon>
        <taxon>Bacillaceae</taxon>
        <taxon>Marinococcus</taxon>
    </lineage>
</organism>
<dbReference type="GO" id="GO:0042777">
    <property type="term" value="P:proton motive force-driven plasma membrane ATP synthesis"/>
    <property type="evidence" value="ECO:0007669"/>
    <property type="project" value="TreeGrafter"/>
</dbReference>
<keyword evidence="11" id="KW-1003">Cell membrane</keyword>
<protein>
    <recommendedName>
        <fullName evidence="11 12">ATP synthase subunit a</fullName>
    </recommendedName>
    <alternativeName>
        <fullName evidence="11">ATP synthase F0 sector subunit a</fullName>
    </alternativeName>
    <alternativeName>
        <fullName evidence="11">F-ATPase subunit 6</fullName>
    </alternativeName>
</protein>